<feature type="domain" description="Penicillin-binding protein dimerisation" evidence="5">
    <location>
        <begin position="50"/>
        <end position="156"/>
    </location>
</feature>
<dbReference type="SUPFAM" id="SSF56601">
    <property type="entry name" value="beta-lactamase/transpeptidase-like"/>
    <property type="match status" value="1"/>
</dbReference>
<dbReference type="GO" id="GO:0051301">
    <property type="term" value="P:cell division"/>
    <property type="evidence" value="ECO:0007669"/>
    <property type="project" value="UniProtKB-KW"/>
</dbReference>
<keyword evidence="7" id="KW-1185">Reference proteome</keyword>
<dbReference type="Proteomes" id="UP000184290">
    <property type="component" value="Unassembled WGS sequence"/>
</dbReference>
<organism evidence="6 7">
    <name type="scientific">Aureimonas altamirensis DSM 21988</name>
    <dbReference type="NCBI Taxonomy" id="1121026"/>
    <lineage>
        <taxon>Bacteria</taxon>
        <taxon>Pseudomonadati</taxon>
        <taxon>Pseudomonadota</taxon>
        <taxon>Alphaproteobacteria</taxon>
        <taxon>Hyphomicrobiales</taxon>
        <taxon>Aurantimonadaceae</taxon>
        <taxon>Aureimonas</taxon>
    </lineage>
</organism>
<feature type="domain" description="Penicillin-binding protein transpeptidase" evidence="4">
    <location>
        <begin position="221"/>
        <end position="502"/>
    </location>
</feature>
<keyword evidence="6" id="KW-0131">Cell cycle</keyword>
<evidence type="ECO:0000259" key="5">
    <source>
        <dbReference type="Pfam" id="PF03717"/>
    </source>
</evidence>
<accession>A0ABY1IP68</accession>
<dbReference type="Gene3D" id="3.90.1310.10">
    <property type="entry name" value="Penicillin-binding protein 2a (Domain 2)"/>
    <property type="match status" value="1"/>
</dbReference>
<keyword evidence="2" id="KW-0645">Protease</keyword>
<protein>
    <submittedName>
        <fullName evidence="6">Cell division protein FtsI (Penicillin-binding protein 3)</fullName>
    </submittedName>
</protein>
<keyword evidence="3" id="KW-0472">Membrane</keyword>
<dbReference type="RefSeq" id="WP_060608742.1">
    <property type="nucleotide sequence ID" value="NZ_FQZC01000004.1"/>
</dbReference>
<dbReference type="PANTHER" id="PTHR30627:SF1">
    <property type="entry name" value="PEPTIDOGLYCAN D,D-TRANSPEPTIDASE FTSI"/>
    <property type="match status" value="1"/>
</dbReference>
<evidence type="ECO:0000256" key="1">
    <source>
        <dbReference type="ARBA" id="ARBA00004370"/>
    </source>
</evidence>
<dbReference type="InterPro" id="IPR050515">
    <property type="entry name" value="Beta-lactam/transpept"/>
</dbReference>
<dbReference type="InterPro" id="IPR036138">
    <property type="entry name" value="PBP_dimer_sf"/>
</dbReference>
<dbReference type="PANTHER" id="PTHR30627">
    <property type="entry name" value="PEPTIDOGLYCAN D,D-TRANSPEPTIDASE"/>
    <property type="match status" value="1"/>
</dbReference>
<dbReference type="Gene3D" id="3.40.710.10">
    <property type="entry name" value="DD-peptidase/beta-lactamase superfamily"/>
    <property type="match status" value="1"/>
</dbReference>
<dbReference type="Pfam" id="PF00905">
    <property type="entry name" value="Transpeptidase"/>
    <property type="match status" value="1"/>
</dbReference>
<reference evidence="6 7" key="1">
    <citation type="submission" date="2016-11" db="EMBL/GenBank/DDBJ databases">
        <authorList>
            <person name="Varghese N."/>
            <person name="Submissions S."/>
        </authorList>
    </citation>
    <scope>NUCLEOTIDE SEQUENCE [LARGE SCALE GENOMIC DNA]</scope>
    <source>
        <strain evidence="6 7">DSM 21988</strain>
    </source>
</reference>
<evidence type="ECO:0000256" key="3">
    <source>
        <dbReference type="ARBA" id="ARBA00023136"/>
    </source>
</evidence>
<evidence type="ECO:0000256" key="2">
    <source>
        <dbReference type="ARBA" id="ARBA00022645"/>
    </source>
</evidence>
<keyword evidence="2" id="KW-0121">Carboxypeptidase</keyword>
<dbReference type="InterPro" id="IPR001460">
    <property type="entry name" value="PCN-bd_Tpept"/>
</dbReference>
<sequence length="562" mass="61245">MNQVATSFRTYVLLAVFSAAFLAIFGRLVHLTTLEPAEPVLARAAPSHSRPDILDRNGEILARDIVMFSVYAEPRRVIDPDETVEQLLTILPELNAASLYRRLSGKSGFTWVSRSITPAKQQAIHNLGLPGIGFRPEVRRLYPNGGAAAQVLGAVNIDNLGIAGIESWIDESGLNVLRSAGMDYRREDLDPVNLSIDLYVQHAFADELRKAIDHYDAIGGAGLVLDVNSGEVVSLVSLPDFDPNNPTEAHKKENINRINVGVYEMGSTFKALTMAMGLDSTAFNIHSVVDATNPLRFGRFSISDYRGEKRPLNMPEAFLVSSNIVFAKMAMQVGVDRHKEFLRALGQLTRLTTELPESAAPIVPRNWGAVNTATIAFGHGLAVTPLQASMGVAALVNGGRLIRPTFVKDTPVEDRIIAEDVISPSTGEALRYLMRLNGIDGSARRATIAGYHVGGKTGTAEKVIDGRYAKGKVMTSFMGLVPAHEPKYLILVMLDEPKPVEGTHGFRTAGWNAVPTAKAILNRILPMMRMPPQFTQPQDPFPNIVRARAHGHQHFLAGALTQ</sequence>
<keyword evidence="6" id="KW-0132">Cell division</keyword>
<evidence type="ECO:0000313" key="7">
    <source>
        <dbReference type="Proteomes" id="UP000184290"/>
    </source>
</evidence>
<dbReference type="InterPro" id="IPR012338">
    <property type="entry name" value="Beta-lactam/transpept-like"/>
</dbReference>
<name>A0ABY1IP68_9HYPH</name>
<comment type="subcellular location">
    <subcellularLocation>
        <location evidence="1">Membrane</location>
    </subcellularLocation>
</comment>
<gene>
    <name evidence="6" type="ORF">SAMN02745911_3182</name>
</gene>
<dbReference type="Gene3D" id="3.30.450.330">
    <property type="match status" value="1"/>
</dbReference>
<evidence type="ECO:0000313" key="6">
    <source>
        <dbReference type="EMBL" id="SHJ74270.1"/>
    </source>
</evidence>
<keyword evidence="2" id="KW-0378">Hydrolase</keyword>
<comment type="caution">
    <text evidence="6">The sequence shown here is derived from an EMBL/GenBank/DDBJ whole genome shotgun (WGS) entry which is preliminary data.</text>
</comment>
<dbReference type="InterPro" id="IPR005311">
    <property type="entry name" value="PBP_dimer"/>
</dbReference>
<dbReference type="EMBL" id="FQZC01000004">
    <property type="protein sequence ID" value="SHJ74270.1"/>
    <property type="molecule type" value="Genomic_DNA"/>
</dbReference>
<dbReference type="Pfam" id="PF03717">
    <property type="entry name" value="PBP_dimer"/>
    <property type="match status" value="1"/>
</dbReference>
<dbReference type="SUPFAM" id="SSF56519">
    <property type="entry name" value="Penicillin binding protein dimerisation domain"/>
    <property type="match status" value="1"/>
</dbReference>
<dbReference type="Gene3D" id="1.10.150.770">
    <property type="match status" value="1"/>
</dbReference>
<proteinExistence type="predicted"/>
<evidence type="ECO:0000259" key="4">
    <source>
        <dbReference type="Pfam" id="PF00905"/>
    </source>
</evidence>